<keyword evidence="4" id="KW-1185">Reference proteome</keyword>
<feature type="transmembrane region" description="Helical" evidence="1">
    <location>
        <begin position="285"/>
        <end position="306"/>
    </location>
</feature>
<proteinExistence type="predicted"/>
<reference evidence="4" key="1">
    <citation type="submission" date="2011-04" db="EMBL/GenBank/DDBJ databases">
        <title>Complete sequence of Cellvibrio gilvus ATCC 13127.</title>
        <authorList>
            <person name="Lucas S."/>
            <person name="Han J."/>
            <person name="Lapidus A."/>
            <person name="Cheng J.-F."/>
            <person name="Goodwin L."/>
            <person name="Pitluck S."/>
            <person name="Peters L."/>
            <person name="Munk A."/>
            <person name="Detter J.C."/>
            <person name="Han C."/>
            <person name="Tapia R."/>
            <person name="Land M."/>
            <person name="Hauser L."/>
            <person name="Kyrpides N."/>
            <person name="Ivanova N."/>
            <person name="Ovchinnikova G."/>
            <person name="Pagani I."/>
            <person name="Mead D."/>
            <person name="Brumm P."/>
            <person name="Woyke T."/>
        </authorList>
    </citation>
    <scope>NUCLEOTIDE SEQUENCE [LARGE SCALE GENOMIC DNA]</scope>
    <source>
        <strain evidence="4">ATCC 13127 / NRRL B-14078</strain>
    </source>
</reference>
<dbReference type="EMBL" id="CP002665">
    <property type="protein sequence ID" value="AEI10831.1"/>
    <property type="molecule type" value="Genomic_DNA"/>
</dbReference>
<dbReference type="Pfam" id="PF01569">
    <property type="entry name" value="PAP2"/>
    <property type="match status" value="1"/>
</dbReference>
<evidence type="ECO:0000313" key="4">
    <source>
        <dbReference type="Proteomes" id="UP000000485"/>
    </source>
</evidence>
<feature type="transmembrane region" description="Helical" evidence="1">
    <location>
        <begin position="86"/>
        <end position="104"/>
    </location>
</feature>
<accession>F8A468</accession>
<feature type="domain" description="Phosphatidic acid phosphatase type 2/haloperoxidase" evidence="2">
    <location>
        <begin position="112"/>
        <end position="218"/>
    </location>
</feature>
<dbReference type="Proteomes" id="UP000000485">
    <property type="component" value="Chromosome"/>
</dbReference>
<feature type="transmembrane region" description="Helical" evidence="1">
    <location>
        <begin position="244"/>
        <end position="265"/>
    </location>
</feature>
<name>F8A468_CELGA</name>
<feature type="transmembrane region" description="Helical" evidence="1">
    <location>
        <begin position="28"/>
        <end position="49"/>
    </location>
</feature>
<dbReference type="SUPFAM" id="SSF48317">
    <property type="entry name" value="Acid phosphatase/Vanadium-dependent haloperoxidase"/>
    <property type="match status" value="1"/>
</dbReference>
<keyword evidence="1" id="KW-0812">Transmembrane</keyword>
<evidence type="ECO:0000313" key="3">
    <source>
        <dbReference type="EMBL" id="AEI10831.1"/>
    </source>
</evidence>
<dbReference type="Gene3D" id="1.20.144.10">
    <property type="entry name" value="Phosphatidic acid phosphatase type 2/haloperoxidase"/>
    <property type="match status" value="1"/>
</dbReference>
<dbReference type="eggNOG" id="COG0671">
    <property type="taxonomic scope" value="Bacteria"/>
</dbReference>
<feature type="transmembrane region" description="Helical" evidence="1">
    <location>
        <begin position="203"/>
        <end position="224"/>
    </location>
</feature>
<gene>
    <name evidence="3" type="ordered locus">Celgi_0309</name>
</gene>
<protein>
    <submittedName>
        <fullName evidence="3">Phosphoesterase PA-phosphatase related protein</fullName>
    </submittedName>
</protein>
<sequence>MVSGVATVDEPAATTGAGPLPGGPRPRWPVVTACLAVWAASMVGVWALWRVFVVTEKGQLVEAAVLQGAWYGRTDLWRFAEKVLDVVSVGAIAVVLLTAIVIAVVRRRWELAAQVALVAGGANITTQVVKHVLLSRPDLGVEVGARDNSLPSGHTTAAMSIAVVLLLVVPARARPWVGVLGAAYAAATGVSTLVGRWHRPSDVLASVLVVLGWTAATCAVTALWPARRSEDRFDGPPPARASRLTVLVGLTLIGAVAAVVAVAALSRTADQLPVIEGRPALLVAYAGGVAATVWASSWAFAVILALRQGASLRLRRA</sequence>
<keyword evidence="1" id="KW-0472">Membrane</keyword>
<feature type="transmembrane region" description="Helical" evidence="1">
    <location>
        <begin position="176"/>
        <end position="197"/>
    </location>
</feature>
<dbReference type="AlphaFoldDB" id="F8A468"/>
<feature type="transmembrane region" description="Helical" evidence="1">
    <location>
        <begin position="149"/>
        <end position="169"/>
    </location>
</feature>
<evidence type="ECO:0000259" key="2">
    <source>
        <dbReference type="SMART" id="SM00014"/>
    </source>
</evidence>
<dbReference type="SMART" id="SM00014">
    <property type="entry name" value="acidPPc"/>
    <property type="match status" value="1"/>
</dbReference>
<organism evidence="3 4">
    <name type="scientific">Cellulomonas gilvus (strain ATCC 13127 / NRRL B-14078)</name>
    <name type="common">Cellvibrio gilvus</name>
    <dbReference type="NCBI Taxonomy" id="593907"/>
    <lineage>
        <taxon>Bacteria</taxon>
        <taxon>Bacillati</taxon>
        <taxon>Actinomycetota</taxon>
        <taxon>Actinomycetes</taxon>
        <taxon>Micrococcales</taxon>
        <taxon>Cellulomonadaceae</taxon>
        <taxon>Cellulomonas</taxon>
    </lineage>
</organism>
<evidence type="ECO:0000256" key="1">
    <source>
        <dbReference type="SAM" id="Phobius"/>
    </source>
</evidence>
<dbReference type="InterPro" id="IPR036938">
    <property type="entry name" value="PAP2/HPO_sf"/>
</dbReference>
<dbReference type="InterPro" id="IPR000326">
    <property type="entry name" value="PAP2/HPO"/>
</dbReference>
<keyword evidence="1" id="KW-1133">Transmembrane helix</keyword>
<dbReference type="HOGENOM" id="CLU_061746_1_0_11"/>
<dbReference type="STRING" id="593907.Celgi_0309"/>
<dbReference type="KEGG" id="cga:Celgi_0309"/>